<dbReference type="PANTHER" id="PTHR34145">
    <property type="entry name" value="OS02G0105600 PROTEIN"/>
    <property type="match status" value="1"/>
</dbReference>
<dbReference type="InterPro" id="IPR055357">
    <property type="entry name" value="LRR_At1g61320_AtMIF1"/>
</dbReference>
<dbReference type="InterPro" id="IPR001810">
    <property type="entry name" value="F-box_dom"/>
</dbReference>
<dbReference type="CDD" id="cd22160">
    <property type="entry name" value="F-box_AtFBL13-like"/>
    <property type="match status" value="1"/>
</dbReference>
<feature type="domain" description="F-box" evidence="1">
    <location>
        <begin position="61"/>
        <end position="109"/>
    </location>
</feature>
<dbReference type="Gene3D" id="3.80.10.10">
    <property type="entry name" value="Ribonuclease Inhibitor"/>
    <property type="match status" value="1"/>
</dbReference>
<evidence type="ECO:0000313" key="3">
    <source>
        <dbReference type="Proteomes" id="UP000188268"/>
    </source>
</evidence>
<protein>
    <recommendedName>
        <fullName evidence="1">F-box domain-containing protein</fullName>
    </recommendedName>
</protein>
<accession>A0A1R3II68</accession>
<sequence length="486" mass="55197">MSLSKPIVNESVFVRASSNFALQRGRKALPLFKGFVRYGLSDCVNLDLRQQCDRSHSSVEGNLINELPDHILVSILSRLDLKEAARTAVLSHRWRNLWKFTTRLVFDNSLLVWAILRGDLVKSLQVERSRFINWVNNALESYQGTSLDEFKVCFDVDEESCKLDIDGWIIFALEKRVQRLHLDFSRSSTYFSYGSYTLTTQFLSNYSISSLKVLRLVSVEVTSEVVEYMLSMCPLLEALVVKGSDSLSHIKVYDPSLKLKSLEILYCSNLKYIEISSTNLVSFAYGGQKIVAAINNVPHLVEASFSGECAGLLARNMFIFSELVSQLQVLELDLEGEGRRTFRNCPKLKNLKHLELRVSGDTAPSLLSCANLLKVSPLLHRFTLKVSGLADSKIYRPVKEKEIKKLHPHLKVIEFSGFVGRIVDVELLLCLLKRASSLKKLVIEPCTHYFFEKRIECKDSELLRKARTRAKQLETRLPPGAELVIL</sequence>
<dbReference type="Gene3D" id="1.20.1280.50">
    <property type="match status" value="1"/>
</dbReference>
<dbReference type="PANTHER" id="PTHR34145:SF68">
    <property type="entry name" value="FBD DOMAIN-CONTAINING PROTEIN"/>
    <property type="match status" value="1"/>
</dbReference>
<dbReference type="SMART" id="SM00256">
    <property type="entry name" value="FBOX"/>
    <property type="match status" value="1"/>
</dbReference>
<dbReference type="STRING" id="210143.A0A1R3II68"/>
<dbReference type="InterPro" id="IPR053772">
    <property type="entry name" value="At1g61320/At1g61330-like"/>
</dbReference>
<dbReference type="SUPFAM" id="SSF52047">
    <property type="entry name" value="RNI-like"/>
    <property type="match status" value="1"/>
</dbReference>
<comment type="caution">
    <text evidence="2">The sequence shown here is derived from an EMBL/GenBank/DDBJ whole genome shotgun (WGS) entry which is preliminary data.</text>
</comment>
<dbReference type="PROSITE" id="PS50181">
    <property type="entry name" value="FBOX"/>
    <property type="match status" value="1"/>
</dbReference>
<name>A0A1R3II68_COCAP</name>
<proteinExistence type="predicted"/>
<evidence type="ECO:0000259" key="1">
    <source>
        <dbReference type="PROSITE" id="PS50181"/>
    </source>
</evidence>
<gene>
    <name evidence="2" type="ORF">CCACVL1_12006</name>
</gene>
<dbReference type="AlphaFoldDB" id="A0A1R3II68"/>
<evidence type="ECO:0000313" key="2">
    <source>
        <dbReference type="EMBL" id="OMO82253.1"/>
    </source>
</evidence>
<dbReference type="EMBL" id="AWWV01010037">
    <property type="protein sequence ID" value="OMO82253.1"/>
    <property type="molecule type" value="Genomic_DNA"/>
</dbReference>
<dbReference type="Proteomes" id="UP000188268">
    <property type="component" value="Unassembled WGS sequence"/>
</dbReference>
<organism evidence="2 3">
    <name type="scientific">Corchorus capsularis</name>
    <name type="common">Jute</name>
    <dbReference type="NCBI Taxonomy" id="210143"/>
    <lineage>
        <taxon>Eukaryota</taxon>
        <taxon>Viridiplantae</taxon>
        <taxon>Streptophyta</taxon>
        <taxon>Embryophyta</taxon>
        <taxon>Tracheophyta</taxon>
        <taxon>Spermatophyta</taxon>
        <taxon>Magnoliopsida</taxon>
        <taxon>eudicotyledons</taxon>
        <taxon>Gunneridae</taxon>
        <taxon>Pentapetalae</taxon>
        <taxon>rosids</taxon>
        <taxon>malvids</taxon>
        <taxon>Malvales</taxon>
        <taxon>Malvaceae</taxon>
        <taxon>Grewioideae</taxon>
        <taxon>Apeibeae</taxon>
        <taxon>Corchorus</taxon>
    </lineage>
</organism>
<dbReference type="InterPro" id="IPR036047">
    <property type="entry name" value="F-box-like_dom_sf"/>
</dbReference>
<dbReference type="OrthoDB" id="613853at2759"/>
<reference evidence="2 3" key="1">
    <citation type="submission" date="2013-09" db="EMBL/GenBank/DDBJ databases">
        <title>Corchorus capsularis genome sequencing.</title>
        <authorList>
            <person name="Alam M."/>
            <person name="Haque M.S."/>
            <person name="Islam M.S."/>
            <person name="Emdad E.M."/>
            <person name="Islam M.M."/>
            <person name="Ahmed B."/>
            <person name="Halim A."/>
            <person name="Hossen Q.M.M."/>
            <person name="Hossain M.Z."/>
            <person name="Ahmed R."/>
            <person name="Khan M.M."/>
            <person name="Islam R."/>
            <person name="Rashid M.M."/>
            <person name="Khan S.A."/>
            <person name="Rahman M.S."/>
            <person name="Alam M."/>
        </authorList>
    </citation>
    <scope>NUCLEOTIDE SEQUENCE [LARGE SCALE GENOMIC DNA]</scope>
    <source>
        <strain evidence="3">cv. CVL-1</strain>
        <tissue evidence="2">Whole seedling</tissue>
    </source>
</reference>
<dbReference type="Pfam" id="PF00646">
    <property type="entry name" value="F-box"/>
    <property type="match status" value="1"/>
</dbReference>
<dbReference type="SUPFAM" id="SSF81383">
    <property type="entry name" value="F-box domain"/>
    <property type="match status" value="1"/>
</dbReference>
<dbReference type="InterPro" id="IPR032675">
    <property type="entry name" value="LRR_dom_sf"/>
</dbReference>
<dbReference type="Pfam" id="PF23622">
    <property type="entry name" value="LRR_At1g61320_AtMIF1"/>
    <property type="match status" value="1"/>
</dbReference>
<dbReference type="OMA" id="DEFKVCF"/>
<keyword evidence="3" id="KW-1185">Reference proteome</keyword>
<dbReference type="InterPro" id="IPR053781">
    <property type="entry name" value="F-box_AtFBL13-like"/>
</dbReference>
<dbReference type="Gramene" id="OMO82253">
    <property type="protein sequence ID" value="OMO82253"/>
    <property type="gene ID" value="CCACVL1_12006"/>
</dbReference>